<name>A0A3P6T9P3_CYLGO</name>
<dbReference type="SUPFAM" id="SSF53474">
    <property type="entry name" value="alpha/beta-Hydrolases"/>
    <property type="match status" value="1"/>
</dbReference>
<organism evidence="1 2">
    <name type="scientific">Cylicostephanus goldi</name>
    <name type="common">Nematode worm</name>
    <dbReference type="NCBI Taxonomy" id="71465"/>
    <lineage>
        <taxon>Eukaryota</taxon>
        <taxon>Metazoa</taxon>
        <taxon>Ecdysozoa</taxon>
        <taxon>Nematoda</taxon>
        <taxon>Chromadorea</taxon>
        <taxon>Rhabditida</taxon>
        <taxon>Rhabditina</taxon>
        <taxon>Rhabditomorpha</taxon>
        <taxon>Strongyloidea</taxon>
        <taxon>Strongylidae</taxon>
        <taxon>Cylicostephanus</taxon>
    </lineage>
</organism>
<feature type="non-terminal residue" evidence="1">
    <location>
        <position position="146"/>
    </location>
</feature>
<accession>A0A3P6T9P3</accession>
<evidence type="ECO:0000313" key="2">
    <source>
        <dbReference type="Proteomes" id="UP000271889"/>
    </source>
</evidence>
<reference evidence="1 2" key="1">
    <citation type="submission" date="2018-11" db="EMBL/GenBank/DDBJ databases">
        <authorList>
            <consortium name="Pathogen Informatics"/>
        </authorList>
    </citation>
    <scope>NUCLEOTIDE SEQUENCE [LARGE SCALE GENOMIC DNA]</scope>
</reference>
<dbReference type="Gene3D" id="3.40.50.1820">
    <property type="entry name" value="alpha/beta hydrolase"/>
    <property type="match status" value="1"/>
</dbReference>
<sequence>MGHSLGGLISREMVEEMRLWGKEVPFVVMFDTWYIEPETLNIERVEAFADKIFSSLPDKAQRIECASRLARMLKTHKLCSSATKIYLFKSTEVANKVFHKIIRSDLTPKMSRSITGNGLDRYSELSIDVWLVNIPQSRFLINVATS</sequence>
<proteinExistence type="predicted"/>
<evidence type="ECO:0008006" key="3">
    <source>
        <dbReference type="Google" id="ProtNLM"/>
    </source>
</evidence>
<dbReference type="OrthoDB" id="5846342at2759"/>
<dbReference type="Proteomes" id="UP000271889">
    <property type="component" value="Unassembled WGS sequence"/>
</dbReference>
<keyword evidence="2" id="KW-1185">Reference proteome</keyword>
<gene>
    <name evidence="1" type="ORF">CGOC_LOCUS7196</name>
</gene>
<dbReference type="AlphaFoldDB" id="A0A3P6T9P3"/>
<protein>
    <recommendedName>
        <fullName evidence="3">Oleoyl-[acyl-carrier-protein] hydrolase</fullName>
    </recommendedName>
</protein>
<evidence type="ECO:0000313" key="1">
    <source>
        <dbReference type="EMBL" id="VDK76090.1"/>
    </source>
</evidence>
<dbReference type="EMBL" id="UYRV01024702">
    <property type="protein sequence ID" value="VDK76090.1"/>
    <property type="molecule type" value="Genomic_DNA"/>
</dbReference>
<dbReference type="InterPro" id="IPR029058">
    <property type="entry name" value="AB_hydrolase_fold"/>
</dbReference>